<feature type="domain" description="PI3K/PI4K catalytic" evidence="1">
    <location>
        <begin position="1"/>
        <end position="81"/>
    </location>
</feature>
<dbReference type="Gene3D" id="3.30.1010.10">
    <property type="entry name" value="Phosphatidylinositol 3-kinase Catalytic Subunit, Chain A, domain 4"/>
    <property type="match status" value="1"/>
</dbReference>
<dbReference type="PANTHER" id="PTHR10048">
    <property type="entry name" value="PHOSPHATIDYLINOSITOL KINASE"/>
    <property type="match status" value="1"/>
</dbReference>
<dbReference type="GO" id="GO:0048015">
    <property type="term" value="P:phosphatidylinositol-mediated signaling"/>
    <property type="evidence" value="ECO:0007669"/>
    <property type="project" value="TreeGrafter"/>
</dbReference>
<dbReference type="GO" id="GO:0000407">
    <property type="term" value="C:phagophore assembly site"/>
    <property type="evidence" value="ECO:0007669"/>
    <property type="project" value="TreeGrafter"/>
</dbReference>
<feature type="non-terminal residue" evidence="2">
    <location>
        <position position="81"/>
    </location>
</feature>
<dbReference type="Pfam" id="PF00454">
    <property type="entry name" value="PI3_PI4_kinase"/>
    <property type="match status" value="1"/>
</dbReference>
<dbReference type="Proteomes" id="UP000595437">
    <property type="component" value="Chromosome 9"/>
</dbReference>
<dbReference type="PANTHER" id="PTHR10048:SF7">
    <property type="entry name" value="PHOSPHATIDYLINOSITOL 3-KINASE CATALYTIC SUBUNIT TYPE 3"/>
    <property type="match status" value="1"/>
</dbReference>
<feature type="non-terminal residue" evidence="2">
    <location>
        <position position="1"/>
    </location>
</feature>
<dbReference type="SUPFAM" id="SSF56112">
    <property type="entry name" value="Protein kinase-like (PK-like)"/>
    <property type="match status" value="1"/>
</dbReference>
<dbReference type="GO" id="GO:0000045">
    <property type="term" value="P:autophagosome assembly"/>
    <property type="evidence" value="ECO:0007669"/>
    <property type="project" value="TreeGrafter"/>
</dbReference>
<evidence type="ECO:0000313" key="3">
    <source>
        <dbReference type="Proteomes" id="UP000595437"/>
    </source>
</evidence>
<dbReference type="GO" id="GO:0034272">
    <property type="term" value="C:phosphatidylinositol 3-kinase complex, class III, type II"/>
    <property type="evidence" value="ECO:0007669"/>
    <property type="project" value="TreeGrafter"/>
</dbReference>
<gene>
    <name evidence="2" type="ORF">FKW44_013707</name>
</gene>
<dbReference type="InterPro" id="IPR000403">
    <property type="entry name" value="PI3/4_kinase_cat_dom"/>
</dbReference>
<proteinExistence type="predicted"/>
<dbReference type="GO" id="GO:0006897">
    <property type="term" value="P:endocytosis"/>
    <property type="evidence" value="ECO:0007669"/>
    <property type="project" value="TreeGrafter"/>
</dbReference>
<dbReference type="OrthoDB" id="67688at2759"/>
<organism evidence="2 3">
    <name type="scientific">Caligus rogercresseyi</name>
    <name type="common">Sea louse</name>
    <dbReference type="NCBI Taxonomy" id="217165"/>
    <lineage>
        <taxon>Eukaryota</taxon>
        <taxon>Metazoa</taxon>
        <taxon>Ecdysozoa</taxon>
        <taxon>Arthropoda</taxon>
        <taxon>Crustacea</taxon>
        <taxon>Multicrustacea</taxon>
        <taxon>Hexanauplia</taxon>
        <taxon>Copepoda</taxon>
        <taxon>Siphonostomatoida</taxon>
        <taxon>Caligidae</taxon>
        <taxon>Caligus</taxon>
    </lineage>
</organism>
<keyword evidence="3" id="KW-1185">Reference proteome</keyword>
<reference evidence="3" key="1">
    <citation type="submission" date="2021-01" db="EMBL/GenBank/DDBJ databases">
        <title>Caligus Genome Assembly.</title>
        <authorList>
            <person name="Gallardo-Escarate C."/>
        </authorList>
    </citation>
    <scope>NUCLEOTIDE SEQUENCE [LARGE SCALE GENOMIC DNA]</scope>
</reference>
<sequence>ALIIQLIRVFDDIWKKNGLDLRMTPYTVLPTSQEGGFLEYVDSISVAQIVSKYGTIQNYLNSSEGKGVSHATKIENFRKKL</sequence>
<dbReference type="GO" id="GO:0034271">
    <property type="term" value="C:phosphatidylinositol 3-kinase complex, class III, type I"/>
    <property type="evidence" value="ECO:0007669"/>
    <property type="project" value="TreeGrafter"/>
</dbReference>
<accession>A0A7T8GXY0</accession>
<dbReference type="GO" id="GO:0005777">
    <property type="term" value="C:peroxisome"/>
    <property type="evidence" value="ECO:0007669"/>
    <property type="project" value="TreeGrafter"/>
</dbReference>
<dbReference type="EMBL" id="CP045898">
    <property type="protein sequence ID" value="QQP39857.1"/>
    <property type="molecule type" value="Genomic_DNA"/>
</dbReference>
<dbReference type="InterPro" id="IPR011009">
    <property type="entry name" value="Kinase-like_dom_sf"/>
</dbReference>
<dbReference type="AlphaFoldDB" id="A0A7T8GXY0"/>
<dbReference type="GO" id="GO:0005768">
    <property type="term" value="C:endosome"/>
    <property type="evidence" value="ECO:0007669"/>
    <property type="project" value="TreeGrafter"/>
</dbReference>
<dbReference type="GO" id="GO:0016303">
    <property type="term" value="F:1-phosphatidylinositol-3-kinase activity"/>
    <property type="evidence" value="ECO:0007669"/>
    <property type="project" value="TreeGrafter"/>
</dbReference>
<name>A0A7T8GXY0_CALRO</name>
<evidence type="ECO:0000313" key="2">
    <source>
        <dbReference type="EMBL" id="QQP39857.1"/>
    </source>
</evidence>
<dbReference type="InterPro" id="IPR015433">
    <property type="entry name" value="PI3/4_kinase"/>
</dbReference>
<dbReference type="PROSITE" id="PS50290">
    <property type="entry name" value="PI3_4_KINASE_3"/>
    <property type="match status" value="1"/>
</dbReference>
<protein>
    <recommendedName>
        <fullName evidence="1">PI3K/PI4K catalytic domain-containing protein</fullName>
    </recommendedName>
</protein>
<evidence type="ECO:0000259" key="1">
    <source>
        <dbReference type="PROSITE" id="PS50290"/>
    </source>
</evidence>